<dbReference type="AlphaFoldDB" id="Q0UN41"/>
<accession>Q0UN41</accession>
<protein>
    <submittedName>
        <fullName evidence="1">Uncharacterized protein</fullName>
    </submittedName>
</protein>
<dbReference type="GeneID" id="5974074"/>
<dbReference type="RefSeq" id="XP_001797184.1">
    <property type="nucleotide sequence ID" value="XM_001797132.1"/>
</dbReference>
<evidence type="ECO:0000313" key="1">
    <source>
        <dbReference type="EMBL" id="EAT85474.1"/>
    </source>
</evidence>
<dbReference type="InParanoid" id="Q0UN41"/>
<evidence type="ECO:0000313" key="2">
    <source>
        <dbReference type="Proteomes" id="UP000001055"/>
    </source>
</evidence>
<gene>
    <name evidence="1" type="ORF">SNOG_06823</name>
</gene>
<dbReference type="Proteomes" id="UP000001055">
    <property type="component" value="Unassembled WGS sequence"/>
</dbReference>
<sequence length="60" mass="6634">MNSAQARAHHEANQSASSTFDVVTEWSSTEAGMIFNAYLVVFPNPKSLSECEIMVSLRWG</sequence>
<dbReference type="KEGG" id="pno:SNOG_06823"/>
<proteinExistence type="predicted"/>
<reference evidence="2" key="1">
    <citation type="journal article" date="2007" name="Plant Cell">
        <title>Dothideomycete-plant interactions illuminated by genome sequencing and EST analysis of the wheat pathogen Stagonospora nodorum.</title>
        <authorList>
            <person name="Hane J.K."/>
            <person name="Lowe R.G."/>
            <person name="Solomon P.S."/>
            <person name="Tan K.C."/>
            <person name="Schoch C.L."/>
            <person name="Spatafora J.W."/>
            <person name="Crous P.W."/>
            <person name="Kodira C."/>
            <person name="Birren B.W."/>
            <person name="Galagan J.E."/>
            <person name="Torriani S.F."/>
            <person name="McDonald B.A."/>
            <person name="Oliver R.P."/>
        </authorList>
    </citation>
    <scope>NUCLEOTIDE SEQUENCE [LARGE SCALE GENOMIC DNA]</scope>
    <source>
        <strain evidence="2">SN15 / ATCC MYA-4574 / FGSC 10173</strain>
    </source>
</reference>
<organism evidence="1 2">
    <name type="scientific">Phaeosphaeria nodorum (strain SN15 / ATCC MYA-4574 / FGSC 10173)</name>
    <name type="common">Glume blotch fungus</name>
    <name type="synonym">Parastagonospora nodorum</name>
    <dbReference type="NCBI Taxonomy" id="321614"/>
    <lineage>
        <taxon>Eukaryota</taxon>
        <taxon>Fungi</taxon>
        <taxon>Dikarya</taxon>
        <taxon>Ascomycota</taxon>
        <taxon>Pezizomycotina</taxon>
        <taxon>Dothideomycetes</taxon>
        <taxon>Pleosporomycetidae</taxon>
        <taxon>Pleosporales</taxon>
        <taxon>Pleosporineae</taxon>
        <taxon>Phaeosphaeriaceae</taxon>
        <taxon>Parastagonospora</taxon>
    </lineage>
</organism>
<name>Q0UN41_PHANO</name>
<dbReference type="EMBL" id="CH445334">
    <property type="protein sequence ID" value="EAT85474.1"/>
    <property type="molecule type" value="Genomic_DNA"/>
</dbReference>